<dbReference type="EMBL" id="BGZK01000059">
    <property type="protein sequence ID" value="GBP13821.1"/>
    <property type="molecule type" value="Genomic_DNA"/>
</dbReference>
<reference evidence="1 2" key="1">
    <citation type="journal article" date="2019" name="Commun. Biol.">
        <title>The bagworm genome reveals a unique fibroin gene that provides high tensile strength.</title>
        <authorList>
            <person name="Kono N."/>
            <person name="Nakamura H."/>
            <person name="Ohtoshi R."/>
            <person name="Tomita M."/>
            <person name="Numata K."/>
            <person name="Arakawa K."/>
        </authorList>
    </citation>
    <scope>NUCLEOTIDE SEQUENCE [LARGE SCALE GENOMIC DNA]</scope>
</reference>
<dbReference type="AlphaFoldDB" id="A0A4C1TKI5"/>
<name>A0A4C1TKI5_EUMVA</name>
<gene>
    <name evidence="1" type="ORF">EVAR_8035_1</name>
</gene>
<protein>
    <submittedName>
        <fullName evidence="1">Uncharacterized protein</fullName>
    </submittedName>
</protein>
<dbReference type="Proteomes" id="UP000299102">
    <property type="component" value="Unassembled WGS sequence"/>
</dbReference>
<keyword evidence="2" id="KW-1185">Reference proteome</keyword>
<accession>A0A4C1TKI5</accession>
<evidence type="ECO:0000313" key="1">
    <source>
        <dbReference type="EMBL" id="GBP13821.1"/>
    </source>
</evidence>
<organism evidence="1 2">
    <name type="scientific">Eumeta variegata</name>
    <name type="common">Bagworm moth</name>
    <name type="synonym">Eumeta japonica</name>
    <dbReference type="NCBI Taxonomy" id="151549"/>
    <lineage>
        <taxon>Eukaryota</taxon>
        <taxon>Metazoa</taxon>
        <taxon>Ecdysozoa</taxon>
        <taxon>Arthropoda</taxon>
        <taxon>Hexapoda</taxon>
        <taxon>Insecta</taxon>
        <taxon>Pterygota</taxon>
        <taxon>Neoptera</taxon>
        <taxon>Endopterygota</taxon>
        <taxon>Lepidoptera</taxon>
        <taxon>Glossata</taxon>
        <taxon>Ditrysia</taxon>
        <taxon>Tineoidea</taxon>
        <taxon>Psychidae</taxon>
        <taxon>Oiketicinae</taxon>
        <taxon>Eumeta</taxon>
    </lineage>
</organism>
<sequence>MGVLANRNAHQRTARSAAPALNGARATITAIEFADVVHSTLKNPGRKISGFQNEVQAEQSLSAIQKGDLLYKKQLE</sequence>
<comment type="caution">
    <text evidence="1">The sequence shown here is derived from an EMBL/GenBank/DDBJ whole genome shotgun (WGS) entry which is preliminary data.</text>
</comment>
<proteinExistence type="predicted"/>
<evidence type="ECO:0000313" key="2">
    <source>
        <dbReference type="Proteomes" id="UP000299102"/>
    </source>
</evidence>